<evidence type="ECO:0000256" key="3">
    <source>
        <dbReference type="ARBA" id="ARBA00022801"/>
    </source>
</evidence>
<accession>A0A329QM50</accession>
<name>A0A329QM50_9ACTN</name>
<evidence type="ECO:0000256" key="4">
    <source>
        <dbReference type="SAM" id="MobiDB-lite"/>
    </source>
</evidence>
<feature type="compositionally biased region" description="Low complexity" evidence="4">
    <location>
        <begin position="21"/>
        <end position="48"/>
    </location>
</feature>
<feature type="region of interest" description="Disordered" evidence="4">
    <location>
        <begin position="21"/>
        <end position="50"/>
    </location>
</feature>
<evidence type="ECO:0000256" key="1">
    <source>
        <dbReference type="ARBA" id="ARBA00010088"/>
    </source>
</evidence>
<dbReference type="EMBL" id="QMIG01000015">
    <property type="protein sequence ID" value="RAW12502.1"/>
    <property type="molecule type" value="Genomic_DNA"/>
</dbReference>
<evidence type="ECO:0000259" key="7">
    <source>
        <dbReference type="Pfam" id="PF08386"/>
    </source>
</evidence>
<dbReference type="InterPro" id="IPR000073">
    <property type="entry name" value="AB_hydrolase_1"/>
</dbReference>
<evidence type="ECO:0000259" key="6">
    <source>
        <dbReference type="Pfam" id="PF00561"/>
    </source>
</evidence>
<evidence type="ECO:0000313" key="8">
    <source>
        <dbReference type="EMBL" id="RAW12502.1"/>
    </source>
</evidence>
<comment type="caution">
    <text evidence="8">The sequence shown here is derived from an EMBL/GenBank/DDBJ whole genome shotgun (WGS) entry which is preliminary data.</text>
</comment>
<evidence type="ECO:0000313" key="9">
    <source>
        <dbReference type="Proteomes" id="UP000250462"/>
    </source>
</evidence>
<keyword evidence="3 8" id="KW-0378">Hydrolase</keyword>
<feature type="domain" description="Peptidase S33 tripeptidyl aminopeptidase-like C-terminal" evidence="7">
    <location>
        <begin position="433"/>
        <end position="534"/>
    </location>
</feature>
<dbReference type="Pfam" id="PF00561">
    <property type="entry name" value="Abhydrolase_1"/>
    <property type="match status" value="1"/>
</dbReference>
<evidence type="ECO:0000256" key="2">
    <source>
        <dbReference type="ARBA" id="ARBA00022729"/>
    </source>
</evidence>
<dbReference type="PANTHER" id="PTHR43248:SF29">
    <property type="entry name" value="TRIPEPTIDYL AMINOPEPTIDASE"/>
    <property type="match status" value="1"/>
</dbReference>
<gene>
    <name evidence="8" type="ORF">DPM12_13965</name>
</gene>
<evidence type="ECO:0000256" key="5">
    <source>
        <dbReference type="SAM" id="SignalP"/>
    </source>
</evidence>
<sequence length="543" mass="58479">MTKHLVIVGVAAATAIGAVSASPPEANASPAHGVPVQASDQAPDQAAAEVDAPVPDIEWEACEDGLHCATVQVPLDYDDPGGETAELALAKHPAGDPDARLGTLFVNPGGPGDSAVQSVPWYVDNLPSDTRRRFDVVGIDPRGVGDSTPLRCRGRGQGDAAEAPSWAFPLTRAQERTWLRYDRYLQRSCRTDANPIIDHMTTADTARDMDLIRQAVGDEQLTYYGISYGSYLGATYAAMFPDRVRAVVVDGVIDPIGYATGHDEDDAKKPVTERWGSARGAWETLTSAFAECDRVGEKRCPIAGESTAKWHRIMNRLEEGPVDVDGTQLRYQDVVITVDGSLRAVTSYLPLMRFIDETHDAMFGSPREREEADAGAAFTRLQRHIADDPEPATSDESDDLMPVTQGIICADSGNPDSPRAWVDAADRAEREAPWFGRLWSWRSSVCSQWPGSSEDAYRGPFEAETSNPVLLVAHLHDPASPISGARVLNTLLEGSRMLTLDGWGHGALGESECVAAKVDDYLISGTLPPAGSVCEQDGEPFPG</sequence>
<dbReference type="Pfam" id="PF08386">
    <property type="entry name" value="Abhydrolase_4"/>
    <property type="match status" value="1"/>
</dbReference>
<dbReference type="Gene3D" id="3.40.50.1820">
    <property type="entry name" value="alpha/beta hydrolase"/>
    <property type="match status" value="1"/>
</dbReference>
<feature type="domain" description="AB hydrolase-1" evidence="6">
    <location>
        <begin position="103"/>
        <end position="262"/>
    </location>
</feature>
<dbReference type="InterPro" id="IPR013595">
    <property type="entry name" value="Pept_S33_TAP-like_C"/>
</dbReference>
<dbReference type="InterPro" id="IPR051601">
    <property type="entry name" value="Serine_prot/Carboxylest_S33"/>
</dbReference>
<dbReference type="AlphaFoldDB" id="A0A329QM50"/>
<protein>
    <submittedName>
        <fullName evidence="8">Alpha/beta hydrolase</fullName>
    </submittedName>
</protein>
<dbReference type="OrthoDB" id="4006962at2"/>
<feature type="signal peptide" evidence="5">
    <location>
        <begin position="1"/>
        <end position="21"/>
    </location>
</feature>
<comment type="similarity">
    <text evidence="1">Belongs to the peptidase S33 family.</text>
</comment>
<keyword evidence="9" id="KW-1185">Reference proteome</keyword>
<dbReference type="GO" id="GO:0016787">
    <property type="term" value="F:hydrolase activity"/>
    <property type="evidence" value="ECO:0007669"/>
    <property type="project" value="UniProtKB-KW"/>
</dbReference>
<dbReference type="SUPFAM" id="SSF53474">
    <property type="entry name" value="alpha/beta-Hydrolases"/>
    <property type="match status" value="1"/>
</dbReference>
<dbReference type="RefSeq" id="WP_112258958.1">
    <property type="nucleotide sequence ID" value="NZ_QMIG01000015.1"/>
</dbReference>
<proteinExistence type="inferred from homology"/>
<organism evidence="8 9">
    <name type="scientific">Phytoactinopolyspora halophila</name>
    <dbReference type="NCBI Taxonomy" id="1981511"/>
    <lineage>
        <taxon>Bacteria</taxon>
        <taxon>Bacillati</taxon>
        <taxon>Actinomycetota</taxon>
        <taxon>Actinomycetes</taxon>
        <taxon>Jiangellales</taxon>
        <taxon>Jiangellaceae</taxon>
        <taxon>Phytoactinopolyspora</taxon>
    </lineage>
</organism>
<feature type="chain" id="PRO_5038925016" evidence="5">
    <location>
        <begin position="22"/>
        <end position="543"/>
    </location>
</feature>
<dbReference type="Proteomes" id="UP000250462">
    <property type="component" value="Unassembled WGS sequence"/>
</dbReference>
<keyword evidence="2 5" id="KW-0732">Signal</keyword>
<reference evidence="8 9" key="1">
    <citation type="submission" date="2018-06" db="EMBL/GenBank/DDBJ databases">
        <title>Phytoactinopolyspora halophila sp. nov., a novel halophilic actinomycete isolated from a saline soil in China.</title>
        <authorList>
            <person name="Tang S.-K."/>
        </authorList>
    </citation>
    <scope>NUCLEOTIDE SEQUENCE [LARGE SCALE GENOMIC DNA]</scope>
    <source>
        <strain evidence="8 9">YIM 96934</strain>
    </source>
</reference>
<dbReference type="PANTHER" id="PTHR43248">
    <property type="entry name" value="2-SUCCINYL-6-HYDROXY-2,4-CYCLOHEXADIENE-1-CARBOXYLATE SYNTHASE"/>
    <property type="match status" value="1"/>
</dbReference>
<dbReference type="InterPro" id="IPR029058">
    <property type="entry name" value="AB_hydrolase_fold"/>
</dbReference>